<feature type="compositionally biased region" description="Basic and acidic residues" evidence="1">
    <location>
        <begin position="46"/>
        <end position="56"/>
    </location>
</feature>
<dbReference type="AlphaFoldDB" id="A0A103YD82"/>
<proteinExistence type="predicted"/>
<dbReference type="Gramene" id="KVI06955">
    <property type="protein sequence ID" value="KVI06955"/>
    <property type="gene ID" value="Ccrd_014691"/>
</dbReference>
<accession>A0A103YD82</accession>
<feature type="region of interest" description="Disordered" evidence="1">
    <location>
        <begin position="37"/>
        <end position="56"/>
    </location>
</feature>
<gene>
    <name evidence="2" type="ORF">Ccrd_014691</name>
</gene>
<evidence type="ECO:0000313" key="2">
    <source>
        <dbReference type="EMBL" id="KVI06955.1"/>
    </source>
</evidence>
<dbReference type="Proteomes" id="UP000243975">
    <property type="component" value="Unassembled WGS sequence"/>
</dbReference>
<feature type="non-terminal residue" evidence="2">
    <location>
        <position position="1"/>
    </location>
</feature>
<comment type="caution">
    <text evidence="2">The sequence shown here is derived from an EMBL/GenBank/DDBJ whole genome shotgun (WGS) entry which is preliminary data.</text>
</comment>
<sequence length="56" mass="6921">MLYIYHLRPVVEQTDTHSQSTGLRRFFQAHHRDRRPYSHFSILSRQRPDNRRDGFH</sequence>
<protein>
    <submittedName>
        <fullName evidence="2">Uncharacterized protein</fullName>
    </submittedName>
</protein>
<organism evidence="2 3">
    <name type="scientific">Cynara cardunculus var. scolymus</name>
    <name type="common">Globe artichoke</name>
    <name type="synonym">Cynara scolymus</name>
    <dbReference type="NCBI Taxonomy" id="59895"/>
    <lineage>
        <taxon>Eukaryota</taxon>
        <taxon>Viridiplantae</taxon>
        <taxon>Streptophyta</taxon>
        <taxon>Embryophyta</taxon>
        <taxon>Tracheophyta</taxon>
        <taxon>Spermatophyta</taxon>
        <taxon>Magnoliopsida</taxon>
        <taxon>eudicotyledons</taxon>
        <taxon>Gunneridae</taxon>
        <taxon>Pentapetalae</taxon>
        <taxon>asterids</taxon>
        <taxon>campanulids</taxon>
        <taxon>Asterales</taxon>
        <taxon>Asteraceae</taxon>
        <taxon>Carduoideae</taxon>
        <taxon>Cardueae</taxon>
        <taxon>Carduinae</taxon>
        <taxon>Cynara</taxon>
    </lineage>
</organism>
<reference evidence="2 3" key="1">
    <citation type="journal article" date="2016" name="Sci. Rep.">
        <title>The genome sequence of the outbreeding globe artichoke constructed de novo incorporating a phase-aware low-pass sequencing strategy of F1 progeny.</title>
        <authorList>
            <person name="Scaglione D."/>
            <person name="Reyes-Chin-Wo S."/>
            <person name="Acquadro A."/>
            <person name="Froenicke L."/>
            <person name="Portis E."/>
            <person name="Beitel C."/>
            <person name="Tirone M."/>
            <person name="Mauro R."/>
            <person name="Lo Monaco A."/>
            <person name="Mauromicale G."/>
            <person name="Faccioli P."/>
            <person name="Cattivelli L."/>
            <person name="Rieseberg L."/>
            <person name="Michelmore R."/>
            <person name="Lanteri S."/>
        </authorList>
    </citation>
    <scope>NUCLEOTIDE SEQUENCE [LARGE SCALE GENOMIC DNA]</scope>
    <source>
        <strain evidence="2">2C</strain>
    </source>
</reference>
<dbReference type="EMBL" id="LEKV01001538">
    <property type="protein sequence ID" value="KVI06955.1"/>
    <property type="molecule type" value="Genomic_DNA"/>
</dbReference>
<name>A0A103YD82_CYNCS</name>
<evidence type="ECO:0000256" key="1">
    <source>
        <dbReference type="SAM" id="MobiDB-lite"/>
    </source>
</evidence>
<evidence type="ECO:0000313" key="3">
    <source>
        <dbReference type="Proteomes" id="UP000243975"/>
    </source>
</evidence>
<keyword evidence="3" id="KW-1185">Reference proteome</keyword>